<keyword evidence="3" id="KW-1003">Cell membrane</keyword>
<protein>
    <recommendedName>
        <fullName evidence="9">TRAP transporter small permease protein</fullName>
    </recommendedName>
</protein>
<keyword evidence="2 9" id="KW-0813">Transport</keyword>
<keyword evidence="12" id="KW-1185">Reference proteome</keyword>
<keyword evidence="11" id="KW-0614">Plasmid</keyword>
<evidence type="ECO:0000313" key="12">
    <source>
        <dbReference type="Proteomes" id="UP001060123"/>
    </source>
</evidence>
<evidence type="ECO:0000259" key="10">
    <source>
        <dbReference type="Pfam" id="PF04290"/>
    </source>
</evidence>
<dbReference type="Pfam" id="PF04290">
    <property type="entry name" value="DctQ"/>
    <property type="match status" value="1"/>
</dbReference>
<geneLocation type="plasmid" evidence="11 12">
    <name>pWSM1592_2</name>
</geneLocation>
<evidence type="ECO:0000256" key="2">
    <source>
        <dbReference type="ARBA" id="ARBA00022448"/>
    </source>
</evidence>
<evidence type="ECO:0000313" key="11">
    <source>
        <dbReference type="EMBL" id="UWU19228.1"/>
    </source>
</evidence>
<feature type="transmembrane region" description="Helical" evidence="9">
    <location>
        <begin position="108"/>
        <end position="132"/>
    </location>
</feature>
<proteinExistence type="inferred from homology"/>
<dbReference type="Proteomes" id="UP001060123">
    <property type="component" value="Plasmid pWSM1592_2"/>
</dbReference>
<feature type="transmembrane region" description="Helical" evidence="9">
    <location>
        <begin position="152"/>
        <end position="174"/>
    </location>
</feature>
<comment type="caution">
    <text evidence="9">Lacks conserved residue(s) required for the propagation of feature annotation.</text>
</comment>
<organism evidence="11 12">
    <name type="scientific">Rhizobium sullae</name>
    <name type="common">Rhizobium hedysari</name>
    <dbReference type="NCBI Taxonomy" id="50338"/>
    <lineage>
        <taxon>Bacteria</taxon>
        <taxon>Pseudomonadati</taxon>
        <taxon>Pseudomonadota</taxon>
        <taxon>Alphaproteobacteria</taxon>
        <taxon>Hyphomicrobiales</taxon>
        <taxon>Rhizobiaceae</taxon>
        <taxon>Rhizobium/Agrobacterium group</taxon>
        <taxon>Rhizobium</taxon>
    </lineage>
</organism>
<comment type="function">
    <text evidence="9">Part of the tripartite ATP-independent periplasmic (TRAP) transport system.</text>
</comment>
<keyword evidence="5 9" id="KW-0812">Transmembrane</keyword>
<sequence>MAGLDHKAGGQDWPVSASPALRTYQRGVTLICNAAFSVATMLVLVDFCLLGISVVARYLANTPITWADELVALSLTAITVLAAPQVLLDKGHIEVDIVTELAKGRLSFLIRLWSSLAVFLTAMLLIFNGWSLAMFSRMIGLLTEGHLELPLWMLQLLMPLGGFLLLPVVILQFWQAVFACNHPETEAVHEPAVLD</sequence>
<evidence type="ECO:0000256" key="6">
    <source>
        <dbReference type="ARBA" id="ARBA00022989"/>
    </source>
</evidence>
<keyword evidence="4 9" id="KW-0997">Cell inner membrane</keyword>
<evidence type="ECO:0000256" key="9">
    <source>
        <dbReference type="RuleBase" id="RU369079"/>
    </source>
</evidence>
<reference evidence="11" key="1">
    <citation type="submission" date="2022-09" db="EMBL/GenBank/DDBJ databases">
        <title>Australian commercial rhizobial inoculants.</title>
        <authorList>
            <person name="Kohlmeier M.G."/>
            <person name="O'Hara G.W."/>
            <person name="Colombi E."/>
            <person name="Ramsay J.P."/>
            <person name="Terpolilli J."/>
        </authorList>
    </citation>
    <scope>NUCLEOTIDE SEQUENCE</scope>
    <source>
        <strain evidence="11">WSM1592</strain>
        <plasmid evidence="11">pWSM1592_2</plasmid>
    </source>
</reference>
<dbReference type="PANTHER" id="PTHR35011">
    <property type="entry name" value="2,3-DIKETO-L-GULONATE TRAP TRANSPORTER SMALL PERMEASE PROTEIN YIAM"/>
    <property type="match status" value="1"/>
</dbReference>
<comment type="subcellular location">
    <subcellularLocation>
        <location evidence="1 9">Cell inner membrane</location>
        <topology evidence="1 9">Multi-pass membrane protein</topology>
    </subcellularLocation>
</comment>
<dbReference type="EMBL" id="CP104145">
    <property type="protein sequence ID" value="UWU19228.1"/>
    <property type="molecule type" value="Genomic_DNA"/>
</dbReference>
<comment type="subunit">
    <text evidence="9">The complex comprises the extracytoplasmic solute receptor protein and the two transmembrane proteins.</text>
</comment>
<evidence type="ECO:0000256" key="1">
    <source>
        <dbReference type="ARBA" id="ARBA00004429"/>
    </source>
</evidence>
<evidence type="ECO:0000256" key="8">
    <source>
        <dbReference type="ARBA" id="ARBA00038436"/>
    </source>
</evidence>
<accession>A0ABY5XXL7</accession>
<comment type="similarity">
    <text evidence="8 9">Belongs to the TRAP transporter small permease family.</text>
</comment>
<evidence type="ECO:0000256" key="5">
    <source>
        <dbReference type="ARBA" id="ARBA00022692"/>
    </source>
</evidence>
<evidence type="ECO:0000256" key="4">
    <source>
        <dbReference type="ARBA" id="ARBA00022519"/>
    </source>
</evidence>
<dbReference type="RefSeq" id="WP_027511211.1">
    <property type="nucleotide sequence ID" value="NZ_CP104145.1"/>
</dbReference>
<name>A0ABY5XXL7_RHISU</name>
<gene>
    <name evidence="11" type="ORF">N2599_36135</name>
</gene>
<dbReference type="PANTHER" id="PTHR35011:SF10">
    <property type="entry name" value="TRAP TRANSPORTER SMALL PERMEASE PROTEIN"/>
    <property type="match status" value="1"/>
</dbReference>
<feature type="domain" description="Tripartite ATP-independent periplasmic transporters DctQ component" evidence="10">
    <location>
        <begin position="48"/>
        <end position="177"/>
    </location>
</feature>
<keyword evidence="7 9" id="KW-0472">Membrane</keyword>
<dbReference type="InterPro" id="IPR007387">
    <property type="entry name" value="TRAP_DctQ"/>
</dbReference>
<dbReference type="InterPro" id="IPR055348">
    <property type="entry name" value="DctQ"/>
</dbReference>
<keyword evidence="6 9" id="KW-1133">Transmembrane helix</keyword>
<evidence type="ECO:0000256" key="7">
    <source>
        <dbReference type="ARBA" id="ARBA00023136"/>
    </source>
</evidence>
<evidence type="ECO:0000256" key="3">
    <source>
        <dbReference type="ARBA" id="ARBA00022475"/>
    </source>
</evidence>
<feature type="transmembrane region" description="Helical" evidence="9">
    <location>
        <begin position="30"/>
        <end position="58"/>
    </location>
</feature>